<dbReference type="AlphaFoldDB" id="A0A1I3S9J6"/>
<proteinExistence type="predicted"/>
<sequence>MSPLGAAALGYADVRFDGLHYASDRRGSTTVIAEVAPGRGRPDGETLDAAAGIAVLLPNPSYSAFASSWASTSAKVKVPVGWSPSPRRYRRLTATRMPSATTSRKAGSDIRARSPGLLR</sequence>
<feature type="compositionally biased region" description="Polar residues" evidence="1">
    <location>
        <begin position="96"/>
        <end position="105"/>
    </location>
</feature>
<organism evidence="2 3">
    <name type="scientific">Amycolatopsis sacchari</name>
    <dbReference type="NCBI Taxonomy" id="115433"/>
    <lineage>
        <taxon>Bacteria</taxon>
        <taxon>Bacillati</taxon>
        <taxon>Actinomycetota</taxon>
        <taxon>Actinomycetes</taxon>
        <taxon>Pseudonocardiales</taxon>
        <taxon>Pseudonocardiaceae</taxon>
        <taxon>Amycolatopsis</taxon>
    </lineage>
</organism>
<evidence type="ECO:0000313" key="3">
    <source>
        <dbReference type="Proteomes" id="UP000199025"/>
    </source>
</evidence>
<dbReference type="EMBL" id="FORP01000006">
    <property type="protein sequence ID" value="SFJ54207.1"/>
    <property type="molecule type" value="Genomic_DNA"/>
</dbReference>
<evidence type="ECO:0000313" key="2">
    <source>
        <dbReference type="EMBL" id="SFJ54207.1"/>
    </source>
</evidence>
<feature type="region of interest" description="Disordered" evidence="1">
    <location>
        <begin position="90"/>
        <end position="119"/>
    </location>
</feature>
<dbReference type="Proteomes" id="UP000199025">
    <property type="component" value="Unassembled WGS sequence"/>
</dbReference>
<keyword evidence="3" id="KW-1185">Reference proteome</keyword>
<name>A0A1I3S9J6_9PSEU</name>
<reference evidence="2 3" key="1">
    <citation type="submission" date="2016-10" db="EMBL/GenBank/DDBJ databases">
        <authorList>
            <person name="de Groot N.N."/>
        </authorList>
    </citation>
    <scope>NUCLEOTIDE SEQUENCE [LARGE SCALE GENOMIC DNA]</scope>
    <source>
        <strain evidence="2 3">DSM 44468</strain>
    </source>
</reference>
<evidence type="ECO:0000256" key="1">
    <source>
        <dbReference type="SAM" id="MobiDB-lite"/>
    </source>
</evidence>
<protein>
    <submittedName>
        <fullName evidence="2">Uncharacterized protein</fullName>
    </submittedName>
</protein>
<accession>A0A1I3S9J6</accession>
<gene>
    <name evidence="2" type="ORF">SAMN05421835_106168</name>
</gene>